<dbReference type="EMBL" id="SJPK01000001">
    <property type="protein sequence ID" value="TWT74991.1"/>
    <property type="molecule type" value="Genomic_DNA"/>
</dbReference>
<accession>A0A5C5YJD7</accession>
<dbReference type="OrthoDB" id="281128at2"/>
<evidence type="ECO:0008006" key="5">
    <source>
        <dbReference type="Google" id="ProtNLM"/>
    </source>
</evidence>
<feature type="region of interest" description="Disordered" evidence="1">
    <location>
        <begin position="170"/>
        <end position="242"/>
    </location>
</feature>
<keyword evidence="2" id="KW-1133">Transmembrane helix</keyword>
<feature type="region of interest" description="Disordered" evidence="1">
    <location>
        <begin position="303"/>
        <end position="335"/>
    </location>
</feature>
<proteinExistence type="predicted"/>
<dbReference type="AlphaFoldDB" id="A0A5C5YJD7"/>
<protein>
    <recommendedName>
        <fullName evidence="5">Transmembrane protein</fullName>
    </recommendedName>
</protein>
<evidence type="ECO:0000256" key="2">
    <source>
        <dbReference type="SAM" id="Phobius"/>
    </source>
</evidence>
<dbReference type="Proteomes" id="UP000318053">
    <property type="component" value="Unassembled WGS sequence"/>
</dbReference>
<gene>
    <name evidence="3" type="ORF">CA85_02790</name>
</gene>
<keyword evidence="2" id="KW-0472">Membrane</keyword>
<reference evidence="3 4" key="1">
    <citation type="submission" date="2019-02" db="EMBL/GenBank/DDBJ databases">
        <title>Deep-cultivation of Planctomycetes and their phenomic and genomic characterization uncovers novel biology.</title>
        <authorList>
            <person name="Wiegand S."/>
            <person name="Jogler M."/>
            <person name="Boedeker C."/>
            <person name="Pinto D."/>
            <person name="Vollmers J."/>
            <person name="Rivas-Marin E."/>
            <person name="Kohn T."/>
            <person name="Peeters S.H."/>
            <person name="Heuer A."/>
            <person name="Rast P."/>
            <person name="Oberbeckmann S."/>
            <person name="Bunk B."/>
            <person name="Jeske O."/>
            <person name="Meyerdierks A."/>
            <person name="Storesund J.E."/>
            <person name="Kallscheuer N."/>
            <person name="Luecker S."/>
            <person name="Lage O.M."/>
            <person name="Pohl T."/>
            <person name="Merkel B.J."/>
            <person name="Hornburger P."/>
            <person name="Mueller R.-W."/>
            <person name="Bruemmer F."/>
            <person name="Labrenz M."/>
            <person name="Spormann A.M."/>
            <person name="Op Den Camp H."/>
            <person name="Overmann J."/>
            <person name="Amann R."/>
            <person name="Jetten M.S.M."/>
            <person name="Mascher T."/>
            <person name="Medema M.H."/>
            <person name="Devos D.P."/>
            <person name="Kaster A.-K."/>
            <person name="Ovreas L."/>
            <person name="Rohde M."/>
            <person name="Galperin M.Y."/>
            <person name="Jogler C."/>
        </authorList>
    </citation>
    <scope>NUCLEOTIDE SEQUENCE [LARGE SCALE GENOMIC DNA]</scope>
    <source>
        <strain evidence="3 4">CA85</strain>
    </source>
</reference>
<feature type="compositionally biased region" description="Pro residues" evidence="1">
    <location>
        <begin position="108"/>
        <end position="119"/>
    </location>
</feature>
<feature type="compositionally biased region" description="Basic and acidic residues" evidence="1">
    <location>
        <begin position="126"/>
        <end position="135"/>
    </location>
</feature>
<feature type="transmembrane region" description="Helical" evidence="2">
    <location>
        <begin position="145"/>
        <end position="166"/>
    </location>
</feature>
<evidence type="ECO:0000313" key="3">
    <source>
        <dbReference type="EMBL" id="TWT74991.1"/>
    </source>
</evidence>
<keyword evidence="4" id="KW-1185">Reference proteome</keyword>
<name>A0A5C5YJD7_9BACT</name>
<evidence type="ECO:0000256" key="1">
    <source>
        <dbReference type="SAM" id="MobiDB-lite"/>
    </source>
</evidence>
<dbReference type="RefSeq" id="WP_146389461.1">
    <property type="nucleotide sequence ID" value="NZ_SJPK01000001.1"/>
</dbReference>
<keyword evidence="2" id="KW-0812">Transmembrane</keyword>
<feature type="region of interest" description="Disordered" evidence="1">
    <location>
        <begin position="73"/>
        <end position="141"/>
    </location>
</feature>
<comment type="caution">
    <text evidence="3">The sequence shown here is derived from an EMBL/GenBank/DDBJ whole genome shotgun (WGS) entry which is preliminary data.</text>
</comment>
<sequence>MVVRERETVASLVARLGEPPPDIAARWSSDARRCLSIEDVPPLEANSRFWQLFEVSEEGSVFFSGDLSGAPTGASIGASTGDPISRTGLTPLPPDPAELLDGKTPAPLSTPPATSPLPPLELQTHASEDKSDAPKRSASKRRSRLLPIAVGGAVAVIALISIVVALRSPDSSEESMQPGAVADSTQSRDPFSPQPWRESPSSVSSKDEKHRGMPTPELETLFDVPRETDDNAVAVGSVDPGDEEATFAEGISASGTSDFSLSAYLPAEGTRSEGESRDGSLSDRIAAIDITQVEDEDNTIAEAVPQSTEPSEPLQPQTTAVSLPSPPGSQDAELPPAVSLTSLARPPEQLQLQFPAKAPLRLQADGDRWWVNAAELEAAVAVVELHRGTEGESTLQFRWLPAAAETSQAGSLMHARLRTGDGEIVYLRRQYHADPIAAELLQRDQKLKWSIGGSILYPVTRVRVQWQLPDDVAVEWVESPSESSPARTRGIALLTLQDAADGSALAVRIDIQTSASLSMRLRYGARLGPAMPWQWTDAPSIRSALDTTTRQLQLADNQLLQIEAAISRAKKFRERRQEAVLEIQRDNIEEAARRGTALAKRLAELDQLVSLLAVDGRMEFTLDVQWPDGGVQTLLAAQSPPE</sequence>
<evidence type="ECO:0000313" key="4">
    <source>
        <dbReference type="Proteomes" id="UP000318053"/>
    </source>
</evidence>
<organism evidence="3 4">
    <name type="scientific">Allorhodopirellula solitaria</name>
    <dbReference type="NCBI Taxonomy" id="2527987"/>
    <lineage>
        <taxon>Bacteria</taxon>
        <taxon>Pseudomonadati</taxon>
        <taxon>Planctomycetota</taxon>
        <taxon>Planctomycetia</taxon>
        <taxon>Pirellulales</taxon>
        <taxon>Pirellulaceae</taxon>
        <taxon>Allorhodopirellula</taxon>
    </lineage>
</organism>
<feature type="compositionally biased region" description="Polar residues" evidence="1">
    <location>
        <begin position="305"/>
        <end position="322"/>
    </location>
</feature>